<comment type="caution">
    <text evidence="3">The sequence shown here is derived from an EMBL/GenBank/DDBJ whole genome shotgun (WGS) entry which is preliminary data.</text>
</comment>
<accession>A0A5S4V1U6</accession>
<keyword evidence="2" id="KW-1133">Transmembrane helix</keyword>
<evidence type="ECO:0000313" key="3">
    <source>
        <dbReference type="EMBL" id="TYL53114.1"/>
    </source>
</evidence>
<keyword evidence="4" id="KW-1185">Reference proteome</keyword>
<gene>
    <name evidence="3" type="ORF">FYC51_05250</name>
</gene>
<dbReference type="Proteomes" id="UP000325243">
    <property type="component" value="Unassembled WGS sequence"/>
</dbReference>
<evidence type="ECO:0000256" key="1">
    <source>
        <dbReference type="SAM" id="MobiDB-lite"/>
    </source>
</evidence>
<dbReference type="AlphaFoldDB" id="A0A5S4V1U6"/>
<sequence length="283" mass="30394">MGIEHEDPLERRREELRRIVYGTRDGAESAAATELAEIEAELAARASPAAPAMPAASVSTDRLVSPVSSGPRDSPRSTGTRTRDGGTDDVDDSDAAGDDDAPAADEGRTVATTAPPVAEEPPPRWRPTRTQVVVAAIAGFLLVATGIALVGPARDALSPPRGLGVFEHELLPDDLELADQVATGARLGPDEAATLRSLGRAFGYEFWVFRDDGRVCMLSRRLYFFDWERSCATLQEFQAHGLTRLIAADDIRNGARPRRVGPGDVVVVTWGPDSTEIDWTVEP</sequence>
<reference evidence="3 4" key="1">
    <citation type="submission" date="2019-08" db="EMBL/GenBank/DDBJ databases">
        <authorList>
            <person name="Hu J."/>
        </authorList>
    </citation>
    <scope>NUCLEOTIDE SEQUENCE [LARGE SCALE GENOMIC DNA]</scope>
    <source>
        <strain evidence="3 4">NEAU-184</strain>
    </source>
</reference>
<keyword evidence="2" id="KW-0812">Transmembrane</keyword>
<proteinExistence type="predicted"/>
<feature type="transmembrane region" description="Helical" evidence="2">
    <location>
        <begin position="132"/>
        <end position="151"/>
    </location>
</feature>
<organism evidence="3 4">
    <name type="scientific">Agromyces mariniharenae</name>
    <dbReference type="NCBI Taxonomy" id="2604423"/>
    <lineage>
        <taxon>Bacteria</taxon>
        <taxon>Bacillati</taxon>
        <taxon>Actinomycetota</taxon>
        <taxon>Actinomycetes</taxon>
        <taxon>Micrococcales</taxon>
        <taxon>Microbacteriaceae</taxon>
        <taxon>Agromyces</taxon>
    </lineage>
</organism>
<dbReference type="EMBL" id="VSSB01000001">
    <property type="protein sequence ID" value="TYL53114.1"/>
    <property type="molecule type" value="Genomic_DNA"/>
</dbReference>
<feature type="compositionally biased region" description="Low complexity" evidence="1">
    <location>
        <begin position="44"/>
        <end position="59"/>
    </location>
</feature>
<name>A0A5S4V1U6_9MICO</name>
<protein>
    <submittedName>
        <fullName evidence="3">Uncharacterized protein</fullName>
    </submittedName>
</protein>
<evidence type="ECO:0000256" key="2">
    <source>
        <dbReference type="SAM" id="Phobius"/>
    </source>
</evidence>
<evidence type="ECO:0000313" key="4">
    <source>
        <dbReference type="Proteomes" id="UP000325243"/>
    </source>
</evidence>
<keyword evidence="2" id="KW-0472">Membrane</keyword>
<dbReference type="RefSeq" id="WP_148732581.1">
    <property type="nucleotide sequence ID" value="NZ_VSSB01000001.1"/>
</dbReference>
<feature type="region of interest" description="Disordered" evidence="1">
    <location>
        <begin position="44"/>
        <end position="126"/>
    </location>
</feature>
<feature type="compositionally biased region" description="Acidic residues" evidence="1">
    <location>
        <begin position="87"/>
        <end position="103"/>
    </location>
</feature>